<reference evidence="6 7" key="1">
    <citation type="submission" date="2019-12" db="EMBL/GenBank/DDBJ databases">
        <title>Complete genome sequence of Algicella marina strain 9Alg 56(T) isolated from the red alga Tichocarpus crinitus.</title>
        <authorList>
            <person name="Kim S.-G."/>
            <person name="Nedashkovskaya O.I."/>
        </authorList>
    </citation>
    <scope>NUCLEOTIDE SEQUENCE [LARGE SCALE GENOMIC DNA]</scope>
    <source>
        <strain evidence="6 7">9Alg 56</strain>
    </source>
</reference>
<keyword evidence="2" id="KW-0645">Protease</keyword>
<protein>
    <submittedName>
        <fullName evidence="6">S49 family peptidase</fullName>
    </submittedName>
</protein>
<evidence type="ECO:0000313" key="6">
    <source>
        <dbReference type="EMBL" id="QHQ35941.1"/>
    </source>
</evidence>
<dbReference type="Proteomes" id="UP000464495">
    <property type="component" value="Chromosome"/>
</dbReference>
<dbReference type="Gene3D" id="3.90.226.10">
    <property type="entry name" value="2-enoyl-CoA Hydratase, Chain A, domain 1"/>
    <property type="match status" value="1"/>
</dbReference>
<dbReference type="AlphaFoldDB" id="A0A6P1T2J1"/>
<dbReference type="InterPro" id="IPR002142">
    <property type="entry name" value="Peptidase_S49"/>
</dbReference>
<name>A0A6P1T2J1_9RHOB</name>
<feature type="domain" description="Peptidase S49" evidence="5">
    <location>
        <begin position="82"/>
        <end position="222"/>
    </location>
</feature>
<dbReference type="EMBL" id="CP046620">
    <property type="protein sequence ID" value="QHQ35941.1"/>
    <property type="molecule type" value="Genomic_DNA"/>
</dbReference>
<evidence type="ECO:0000259" key="5">
    <source>
        <dbReference type="Pfam" id="PF01343"/>
    </source>
</evidence>
<sequence length="271" mass="29247">MVDFKKLMKRKPTVAVIRLDGVIGGGGRFSGPVLNDRETASRIERAFGRGKPVAVALVINSPGGSPAQSALIAARVRRLAEEKGLRVYAFCEDVAASGGYWLATAADEIYADANSILGSIGVISAGFGLHELISRHGIERRVYTAGEDKSLLDPFRPERESDIERLKALQGVIHRNFIDQVKNRRGDRLADRDLFTGDIFVGQQAVDAGLADGIGHLVPVMKKKYGEDVRFNVTKAKRGLLSRFGGVGAGAMLDGAIDTIEARALWGRYGL</sequence>
<evidence type="ECO:0000256" key="2">
    <source>
        <dbReference type="ARBA" id="ARBA00022670"/>
    </source>
</evidence>
<dbReference type="KEGG" id="amaq:GO499_12560"/>
<keyword evidence="4" id="KW-0720">Serine protease</keyword>
<evidence type="ECO:0000256" key="1">
    <source>
        <dbReference type="ARBA" id="ARBA00008683"/>
    </source>
</evidence>
<accession>A0A6P1T2J1</accession>
<dbReference type="PANTHER" id="PTHR42987">
    <property type="entry name" value="PEPTIDASE S49"/>
    <property type="match status" value="1"/>
</dbReference>
<organism evidence="6 7">
    <name type="scientific">Algicella marina</name>
    <dbReference type="NCBI Taxonomy" id="2683284"/>
    <lineage>
        <taxon>Bacteria</taxon>
        <taxon>Pseudomonadati</taxon>
        <taxon>Pseudomonadota</taxon>
        <taxon>Alphaproteobacteria</taxon>
        <taxon>Rhodobacterales</taxon>
        <taxon>Paracoccaceae</taxon>
        <taxon>Algicella</taxon>
    </lineage>
</organism>
<evidence type="ECO:0000256" key="3">
    <source>
        <dbReference type="ARBA" id="ARBA00022801"/>
    </source>
</evidence>
<dbReference type="SUPFAM" id="SSF52096">
    <property type="entry name" value="ClpP/crotonase"/>
    <property type="match status" value="1"/>
</dbReference>
<dbReference type="InterPro" id="IPR047272">
    <property type="entry name" value="S49_SppA_C"/>
</dbReference>
<dbReference type="PANTHER" id="PTHR42987:SF8">
    <property type="entry name" value="PROTEINASE"/>
    <property type="match status" value="1"/>
</dbReference>
<proteinExistence type="inferred from homology"/>
<keyword evidence="3" id="KW-0378">Hydrolase</keyword>
<dbReference type="Gene3D" id="6.20.330.10">
    <property type="match status" value="1"/>
</dbReference>
<dbReference type="RefSeq" id="WP_161862498.1">
    <property type="nucleotide sequence ID" value="NZ_CP046620.1"/>
</dbReference>
<dbReference type="InterPro" id="IPR029045">
    <property type="entry name" value="ClpP/crotonase-like_dom_sf"/>
</dbReference>
<gene>
    <name evidence="6" type="ORF">GO499_12560</name>
</gene>
<evidence type="ECO:0000313" key="7">
    <source>
        <dbReference type="Proteomes" id="UP000464495"/>
    </source>
</evidence>
<keyword evidence="7" id="KW-1185">Reference proteome</keyword>
<dbReference type="Pfam" id="PF01343">
    <property type="entry name" value="Peptidase_S49"/>
    <property type="match status" value="1"/>
</dbReference>
<dbReference type="GO" id="GO:0008236">
    <property type="term" value="F:serine-type peptidase activity"/>
    <property type="evidence" value="ECO:0007669"/>
    <property type="project" value="UniProtKB-KW"/>
</dbReference>
<evidence type="ECO:0000256" key="4">
    <source>
        <dbReference type="ARBA" id="ARBA00022825"/>
    </source>
</evidence>
<dbReference type="GO" id="GO:0006508">
    <property type="term" value="P:proteolysis"/>
    <property type="evidence" value="ECO:0007669"/>
    <property type="project" value="UniProtKB-KW"/>
</dbReference>
<comment type="similarity">
    <text evidence="1">Belongs to the peptidase S49 family.</text>
</comment>
<dbReference type="CDD" id="cd07023">
    <property type="entry name" value="S49_Sppa_N_C"/>
    <property type="match status" value="1"/>
</dbReference>